<organism evidence="2 3">
    <name type="scientific">Candidatus Enterococcus ikei</name>
    <dbReference type="NCBI Taxonomy" id="2815326"/>
    <lineage>
        <taxon>Bacteria</taxon>
        <taxon>Bacillati</taxon>
        <taxon>Bacillota</taxon>
        <taxon>Bacilli</taxon>
        <taxon>Lactobacillales</taxon>
        <taxon>Enterococcaceae</taxon>
        <taxon>Enterococcus</taxon>
    </lineage>
</organism>
<proteinExistence type="predicted"/>
<evidence type="ECO:0000313" key="3">
    <source>
        <dbReference type="Proteomes" id="UP000664632"/>
    </source>
</evidence>
<sequence length="48" mass="5508">MVIPYDSYIMANGFAWISYVESSGKRRYVAVGPDDGQVDTIWGKRFFN</sequence>
<dbReference type="Gene3D" id="2.30.30.40">
    <property type="entry name" value="SH3 Domains"/>
    <property type="match status" value="1"/>
</dbReference>
<dbReference type="InterPro" id="IPR003646">
    <property type="entry name" value="SH3-like_bac-type"/>
</dbReference>
<evidence type="ECO:0000259" key="1">
    <source>
        <dbReference type="Pfam" id="PF08460"/>
    </source>
</evidence>
<dbReference type="EMBL" id="JAFLWD010000027">
    <property type="protein sequence ID" value="MBO0440973.1"/>
    <property type="molecule type" value="Genomic_DNA"/>
</dbReference>
<evidence type="ECO:0000313" key="2">
    <source>
        <dbReference type="EMBL" id="MBO0440973.1"/>
    </source>
</evidence>
<gene>
    <name evidence="2" type="ORF">JZO69_11420</name>
</gene>
<comment type="caution">
    <text evidence="2">The sequence shown here is derived from an EMBL/GenBank/DDBJ whole genome shotgun (WGS) entry which is preliminary data.</text>
</comment>
<reference evidence="2 3" key="1">
    <citation type="submission" date="2021-03" db="EMBL/GenBank/DDBJ databases">
        <title>Enterococcal diversity collection.</title>
        <authorList>
            <person name="Gilmore M.S."/>
            <person name="Schwartzman J."/>
            <person name="Van Tyne D."/>
            <person name="Martin M."/>
            <person name="Earl A.M."/>
            <person name="Manson A.L."/>
            <person name="Straub T."/>
            <person name="Salamzade R."/>
            <person name="Saavedra J."/>
            <person name="Lebreton F."/>
            <person name="Prichula J."/>
            <person name="Schaufler K."/>
            <person name="Gaca A."/>
            <person name="Sgardioli B."/>
            <person name="Wagenaar J."/>
            <person name="Strong T."/>
        </authorList>
    </citation>
    <scope>NUCLEOTIDE SEQUENCE [LARGE SCALE GENOMIC DNA]</scope>
    <source>
        <strain evidence="2 3">DIV0869a</strain>
    </source>
</reference>
<name>A0ABS3H0E4_9ENTE</name>
<accession>A0ABS3H0E4</accession>
<feature type="domain" description="SH3b" evidence="1">
    <location>
        <begin position="3"/>
        <end position="31"/>
    </location>
</feature>
<keyword evidence="3" id="KW-1185">Reference proteome</keyword>
<protein>
    <submittedName>
        <fullName evidence="2">SH3 domain-containing protein</fullName>
    </submittedName>
</protein>
<dbReference type="Pfam" id="PF08460">
    <property type="entry name" value="SH3_5"/>
    <property type="match status" value="1"/>
</dbReference>
<dbReference type="Proteomes" id="UP000664632">
    <property type="component" value="Unassembled WGS sequence"/>
</dbReference>